<sequence>TIGMTPNKADQKLWQEFRIACDAVFSRRDEERQQNKAQIEANVGLAEAIIIKAEAAAKETSSASKEILQQSQAEFAELSLPKAVYGKLRKRLSDAQQQQEDTAIQTKLAKKQQVWTVLADKLMAISSKASDLSQAETLYQADNNDIKLPQGIEKSLVENKWADENNELSNTEDLRNACIGLEIAAELESPAEDQQARMAVQVQRLAQGLGQAGSLQQQVTASVNQWLSLNADQVWQQRYNQALLSAAKAL</sequence>
<proteinExistence type="predicted"/>
<comment type="caution">
    <text evidence="1">The sequence shown here is derived from an EMBL/GenBank/DDBJ whole genome shotgun (WGS) entry which is preliminary data.</text>
</comment>
<evidence type="ECO:0000313" key="1">
    <source>
        <dbReference type="EMBL" id="OUS40636.1"/>
    </source>
</evidence>
<reference evidence="2" key="1">
    <citation type="journal article" date="2017" name="Proc. Natl. Acad. Sci. U.S.A.">
        <title>Simulation of Deepwater Horizon oil plume reveals substrate specialization within a complex community of hydrocarbon degraders.</title>
        <authorList>
            <person name="Hu P."/>
            <person name="Dubinsky E.A."/>
            <person name="Probst A.J."/>
            <person name="Wang J."/>
            <person name="Sieber C.M.K."/>
            <person name="Tom L.M."/>
            <person name="Gardinali P."/>
            <person name="Banfield J.F."/>
            <person name="Atlas R.M."/>
            <person name="Andersen G.L."/>
        </authorList>
    </citation>
    <scope>NUCLEOTIDE SEQUENCE [LARGE SCALE GENOMIC DNA]</scope>
</reference>
<protein>
    <recommendedName>
        <fullName evidence="3">DUF349 domain-containing protein</fullName>
    </recommendedName>
</protein>
<organism evidence="1 2">
    <name type="scientific">Oleispira antarctica</name>
    <dbReference type="NCBI Taxonomy" id="188908"/>
    <lineage>
        <taxon>Bacteria</taxon>
        <taxon>Pseudomonadati</taxon>
        <taxon>Pseudomonadota</taxon>
        <taxon>Gammaproteobacteria</taxon>
        <taxon>Oceanospirillales</taxon>
        <taxon>Oceanospirillaceae</taxon>
        <taxon>Oleispira</taxon>
    </lineage>
</organism>
<feature type="non-terminal residue" evidence="1">
    <location>
        <position position="1"/>
    </location>
</feature>
<evidence type="ECO:0008006" key="3">
    <source>
        <dbReference type="Google" id="ProtNLM"/>
    </source>
</evidence>
<evidence type="ECO:0000313" key="2">
    <source>
        <dbReference type="Proteomes" id="UP000227088"/>
    </source>
</evidence>
<accession>A0A1Y5HTJ7</accession>
<name>A0A1Y5HTJ7_OLEAN</name>
<dbReference type="InterPro" id="IPR007139">
    <property type="entry name" value="DUF349"/>
</dbReference>
<gene>
    <name evidence="1" type="ORF">A9R00_05010</name>
</gene>
<dbReference type="AlphaFoldDB" id="A0A1Y5HTJ7"/>
<dbReference type="EMBL" id="MABE01000287">
    <property type="protein sequence ID" value="OUS40636.1"/>
    <property type="molecule type" value="Genomic_DNA"/>
</dbReference>
<dbReference type="Pfam" id="PF03993">
    <property type="entry name" value="DUF349"/>
    <property type="match status" value="1"/>
</dbReference>
<dbReference type="Proteomes" id="UP000227088">
    <property type="component" value="Unassembled WGS sequence"/>
</dbReference>